<dbReference type="InterPro" id="IPR051054">
    <property type="entry name" value="SorC_transcr_regulators"/>
</dbReference>
<dbReference type="GO" id="GO:0006355">
    <property type="term" value="P:regulation of DNA-templated transcription"/>
    <property type="evidence" value="ECO:0007669"/>
    <property type="project" value="InterPro"/>
</dbReference>
<evidence type="ECO:0000256" key="3">
    <source>
        <dbReference type="ARBA" id="ARBA00023125"/>
    </source>
</evidence>
<feature type="domain" description="HTH crp-type" evidence="5">
    <location>
        <begin position="18"/>
        <end position="68"/>
    </location>
</feature>
<dbReference type="SUPFAM" id="SSF46785">
    <property type="entry name" value="Winged helix' DNA-binding domain"/>
    <property type="match status" value="1"/>
</dbReference>
<dbReference type="InterPro" id="IPR037171">
    <property type="entry name" value="NagB/RpiA_transferase-like"/>
</dbReference>
<dbReference type="GO" id="GO:0030246">
    <property type="term" value="F:carbohydrate binding"/>
    <property type="evidence" value="ECO:0007669"/>
    <property type="project" value="InterPro"/>
</dbReference>
<evidence type="ECO:0000256" key="2">
    <source>
        <dbReference type="ARBA" id="ARBA00023015"/>
    </source>
</evidence>
<comment type="caution">
    <text evidence="6">The sequence shown here is derived from an EMBL/GenBank/DDBJ whole genome shotgun (WGS) entry which is preliminary data.</text>
</comment>
<accession>A0A4Y1ZIU3</accession>
<dbReference type="Pfam" id="PF04198">
    <property type="entry name" value="Sugar-bind"/>
    <property type="match status" value="1"/>
</dbReference>
<keyword evidence="4" id="KW-0804">Transcription</keyword>
<gene>
    <name evidence="6" type="ORF">NBRC111894_3822</name>
</gene>
<name>A0A4Y1ZIU3_9BACL</name>
<dbReference type="SUPFAM" id="SSF100950">
    <property type="entry name" value="NagB/RpiA/CoA transferase-like"/>
    <property type="match status" value="1"/>
</dbReference>
<organism evidence="6 7">
    <name type="scientific">Sporolactobacillus inulinus</name>
    <dbReference type="NCBI Taxonomy" id="2078"/>
    <lineage>
        <taxon>Bacteria</taxon>
        <taxon>Bacillati</taxon>
        <taxon>Bacillota</taxon>
        <taxon>Bacilli</taxon>
        <taxon>Bacillales</taxon>
        <taxon>Sporolactobacillaceae</taxon>
        <taxon>Sporolactobacillus</taxon>
    </lineage>
</organism>
<keyword evidence="3" id="KW-0238">DNA-binding</keyword>
<dbReference type="Pfam" id="PF13545">
    <property type="entry name" value="HTH_Crp_2"/>
    <property type="match status" value="1"/>
</dbReference>
<evidence type="ECO:0000259" key="5">
    <source>
        <dbReference type="SMART" id="SM00419"/>
    </source>
</evidence>
<proteinExistence type="inferred from homology"/>
<dbReference type="EMBL" id="BEXB01000044">
    <property type="protein sequence ID" value="GAY78268.1"/>
    <property type="molecule type" value="Genomic_DNA"/>
</dbReference>
<dbReference type="Gene3D" id="3.40.50.1360">
    <property type="match status" value="1"/>
</dbReference>
<reference evidence="6 7" key="1">
    <citation type="submission" date="2017-11" db="EMBL/GenBank/DDBJ databases">
        <title>Draft Genome Sequence of Sporolactobacillus inulinus NBRC 111894 Isolated from Koso, a Japanese Sugar-Vegetable Fermented Beverage.</title>
        <authorList>
            <person name="Chiou T.Y."/>
            <person name="Oshima K."/>
            <person name="Suda W."/>
            <person name="Hattori M."/>
            <person name="Takahashi T."/>
        </authorList>
    </citation>
    <scope>NUCLEOTIDE SEQUENCE [LARGE SCALE GENOMIC DNA]</scope>
    <source>
        <strain evidence="6 7">NBRC111894</strain>
    </source>
</reference>
<dbReference type="InterPro" id="IPR007324">
    <property type="entry name" value="Sugar-bd_dom_put"/>
</dbReference>
<dbReference type="SMART" id="SM00419">
    <property type="entry name" value="HTH_CRP"/>
    <property type="match status" value="1"/>
</dbReference>
<evidence type="ECO:0000256" key="1">
    <source>
        <dbReference type="ARBA" id="ARBA00010466"/>
    </source>
</evidence>
<evidence type="ECO:0000313" key="6">
    <source>
        <dbReference type="EMBL" id="GAY78268.1"/>
    </source>
</evidence>
<dbReference type="PANTHER" id="PTHR34294">
    <property type="entry name" value="TRANSCRIPTIONAL REGULATOR-RELATED"/>
    <property type="match status" value="1"/>
</dbReference>
<dbReference type="AlphaFoldDB" id="A0A4Y1ZIU3"/>
<evidence type="ECO:0000256" key="4">
    <source>
        <dbReference type="ARBA" id="ARBA00023163"/>
    </source>
</evidence>
<dbReference type="InterPro" id="IPR012318">
    <property type="entry name" value="HTH_CRP"/>
</dbReference>
<evidence type="ECO:0000313" key="7">
    <source>
        <dbReference type="Proteomes" id="UP000319716"/>
    </source>
</evidence>
<protein>
    <submittedName>
        <fullName evidence="6">Putative transcriptional regulator of sorbose uptake and utilization genes</fullName>
    </submittedName>
</protein>
<comment type="similarity">
    <text evidence="1">Belongs to the SorC transcriptional regulatory family.</text>
</comment>
<dbReference type="GO" id="GO:0003677">
    <property type="term" value="F:DNA binding"/>
    <property type="evidence" value="ECO:0007669"/>
    <property type="project" value="UniProtKB-KW"/>
</dbReference>
<dbReference type="PANTHER" id="PTHR34294:SF1">
    <property type="entry name" value="TRANSCRIPTIONAL REGULATOR LSRR"/>
    <property type="match status" value="1"/>
</dbReference>
<sequence>MQQQGGYHESRCFEKKYIQIAQMYYEQNLTQNEIAAKIGVNRTSVSRMLKKMRDEGIVKITINYDLNDLSLAKQLEQKFQLEKSIVIPVDPAQPTHVTLTALGQAAARFLEAHLQDHDVIGFSWGSALAAVVDALEPSEQCDDLLCLPMIGGPAGKLESRYHVNTICFKAAEKLKARSIMIDVPAIVEKESTRDDWMHSHYYDEISAYWKKISIALVGIGSIQNTGHATWRAFYGHESVQHFKEKRIVGDLCSHFFDDAGKEIATHLSKRTLSIPLDVLHHTRYTIGVAESKGKIPGILGALHGRHLNVLITTEETAKGLLAADKHKMP</sequence>
<keyword evidence="2" id="KW-0805">Transcription regulation</keyword>
<dbReference type="Proteomes" id="UP000319716">
    <property type="component" value="Unassembled WGS sequence"/>
</dbReference>
<dbReference type="Gene3D" id="1.10.10.60">
    <property type="entry name" value="Homeodomain-like"/>
    <property type="match status" value="1"/>
</dbReference>
<dbReference type="InterPro" id="IPR036390">
    <property type="entry name" value="WH_DNA-bd_sf"/>
</dbReference>